<name>A0A3A4NUB8_ABYX5</name>
<dbReference type="Pfam" id="PF00082">
    <property type="entry name" value="Peptidase_S8"/>
    <property type="match status" value="1"/>
</dbReference>
<dbReference type="InterPro" id="IPR036852">
    <property type="entry name" value="Peptidase_S8/S53_dom_sf"/>
</dbReference>
<gene>
    <name evidence="2" type="ORF">C4520_12940</name>
</gene>
<dbReference type="AlphaFoldDB" id="A0A3A4NUB8"/>
<feature type="domain" description="Peptidase S8/S53" evidence="1">
    <location>
        <begin position="288"/>
        <end position="544"/>
    </location>
</feature>
<proteinExistence type="predicted"/>
<dbReference type="Proteomes" id="UP000265882">
    <property type="component" value="Unassembled WGS sequence"/>
</dbReference>
<protein>
    <submittedName>
        <fullName evidence="2">Peptidase S8 and S53, subtilisin, kexin, sedolisin</fullName>
    </submittedName>
</protein>
<sequence>MTKNYILGRGENLVRQIQAPKIEHKKAHPYEVGEARDRLLPKFQQTARKLDQLPERACPRGESVASFIIHPAYLAKSYYPREFLYEAKLRVLGSRIAYVKPTKVATKEKPKTKVTAEFLVASTRENFDDLPRFVRTLDLDSAAAERLRQFEDVRELTPESKLRNIPQTTDYPVLEIILHADEKPSSDYIIEGFRRFLREMSIKVNIDKRLYVGGLCFLPLKAPRKLLNEIAEFSFLRVARGMPKLRPPQIVRAIKPKLSLHPNAVPTDPPVDPALRVAVFDGGMGKNEIMNQYVSGWKGRNMGKPIADYEEHGHMVTGALLFGPIDNPKSLPLPFAKVDHYRILDEHTHPNDDELFDVIRRIESTVLNRKPEFMVLSVGPNLVIDDEPHVWTCKLDQLLSNGDLLAAVAVGNDGEADRNQNLHRVQVPSDCVNSLSVGACDSRNNTWERASYSSMGPGRSPGLVKPDVLAFGGCADEPFPVLSQQKSGEISLQYGTSFAAPFALRAAVGVRAYLGSIMKPLVLKALLINRSQANHQSLEEIGWGRINEDVESLITCADNEAVIIYQGALRPGNYWEAEIPWPDGAVRGNVEIVATFCYACQTDPEHPIHYTRTGLEVVFRPHSEKHNIGAKLPKSESLFGIVKPYATEQELRHDALKWETTIHGVTRKRASSVHRPHLQIHYNAREGGSAASAAGPVPYALVLTVRAKNVRNFYDRIMSKYRNQLEVLQPVVRVPVRGLGLR</sequence>
<dbReference type="InterPro" id="IPR000209">
    <property type="entry name" value="Peptidase_S8/S53_dom"/>
</dbReference>
<dbReference type="InterPro" id="IPR034074">
    <property type="entry name" value="Y4bN_pept_dom"/>
</dbReference>
<evidence type="ECO:0000313" key="2">
    <source>
        <dbReference type="EMBL" id="RJP19434.1"/>
    </source>
</evidence>
<dbReference type="SUPFAM" id="SSF52743">
    <property type="entry name" value="Subtilisin-like"/>
    <property type="match status" value="1"/>
</dbReference>
<reference evidence="2 3" key="1">
    <citation type="journal article" date="2017" name="ISME J.">
        <title>Energy and carbon metabolisms in a deep terrestrial subsurface fluid microbial community.</title>
        <authorList>
            <person name="Momper L."/>
            <person name="Jungbluth S.P."/>
            <person name="Lee M.D."/>
            <person name="Amend J.P."/>
        </authorList>
    </citation>
    <scope>NUCLEOTIDE SEQUENCE [LARGE SCALE GENOMIC DNA]</scope>
    <source>
        <strain evidence="2">SURF_5</strain>
    </source>
</reference>
<dbReference type="EMBL" id="QZKU01000090">
    <property type="protein sequence ID" value="RJP19434.1"/>
    <property type="molecule type" value="Genomic_DNA"/>
</dbReference>
<organism evidence="2 3">
    <name type="scientific">Abyssobacteria bacterium (strain SURF_5)</name>
    <dbReference type="NCBI Taxonomy" id="2093360"/>
    <lineage>
        <taxon>Bacteria</taxon>
        <taxon>Pseudomonadati</taxon>
        <taxon>Candidatus Hydrogenedentota</taxon>
        <taxon>Candidatus Abyssobacteria</taxon>
    </lineage>
</organism>
<evidence type="ECO:0000313" key="3">
    <source>
        <dbReference type="Proteomes" id="UP000265882"/>
    </source>
</evidence>
<dbReference type="GO" id="GO:0006508">
    <property type="term" value="P:proteolysis"/>
    <property type="evidence" value="ECO:0007669"/>
    <property type="project" value="InterPro"/>
</dbReference>
<dbReference type="GO" id="GO:0004252">
    <property type="term" value="F:serine-type endopeptidase activity"/>
    <property type="evidence" value="ECO:0007669"/>
    <property type="project" value="InterPro"/>
</dbReference>
<accession>A0A3A4NUB8</accession>
<dbReference type="CDD" id="cd04847">
    <property type="entry name" value="Peptidases_S8_Subtilisin_like_2"/>
    <property type="match status" value="1"/>
</dbReference>
<evidence type="ECO:0000259" key="1">
    <source>
        <dbReference type="Pfam" id="PF00082"/>
    </source>
</evidence>
<dbReference type="Gene3D" id="3.40.50.200">
    <property type="entry name" value="Peptidase S8/S53 domain"/>
    <property type="match status" value="1"/>
</dbReference>
<comment type="caution">
    <text evidence="2">The sequence shown here is derived from an EMBL/GenBank/DDBJ whole genome shotgun (WGS) entry which is preliminary data.</text>
</comment>